<gene>
    <name evidence="1" type="ORF">ADICEAN_01606</name>
</gene>
<name>M7N3F1_9BACT</name>
<dbReference type="Proteomes" id="UP000011910">
    <property type="component" value="Unassembled WGS sequence"/>
</dbReference>
<organism evidence="1 2">
    <name type="scientific">Cesiribacter andamanensis AMV16</name>
    <dbReference type="NCBI Taxonomy" id="1279009"/>
    <lineage>
        <taxon>Bacteria</taxon>
        <taxon>Pseudomonadati</taxon>
        <taxon>Bacteroidota</taxon>
        <taxon>Cytophagia</taxon>
        <taxon>Cytophagales</taxon>
        <taxon>Cesiribacteraceae</taxon>
        <taxon>Cesiribacter</taxon>
    </lineage>
</organism>
<sequence length="165" mass="19049">MNHEEILQQLEQARIAHLKELERYRSWYLTADQRSEDGFEQLERLPEGVFWVLEQEVLWMKGTMPGLQTLTYILKAFAHDEATVGLFYQDVLLLKQHEPAPFEGLTVIAMPDEAWAVWGGKMVDVAWGNDFPELTFNELGFFEETLPTDLGICLLSEDRGEASRD</sequence>
<reference evidence="1 2" key="1">
    <citation type="journal article" date="2013" name="Genome Announc.">
        <title>Draft Genome Sequence of Cesiribacter andamanensis Strain AMV16T, Isolated from a Soil Sample from a Mud Volcano in the Andaman Islands, India.</title>
        <authorList>
            <person name="Shivaji S."/>
            <person name="Ara S."/>
            <person name="Begum Z."/>
            <person name="Srinivas T.N."/>
            <person name="Singh A."/>
            <person name="Kumar Pinnaka A."/>
        </authorList>
    </citation>
    <scope>NUCLEOTIDE SEQUENCE [LARGE SCALE GENOMIC DNA]</scope>
    <source>
        <strain evidence="1 2">AMV16</strain>
    </source>
</reference>
<dbReference type="RefSeq" id="WP_009195003.1">
    <property type="nucleotide sequence ID" value="NZ_AODQ01000031.1"/>
</dbReference>
<dbReference type="AlphaFoldDB" id="M7N3F1"/>
<evidence type="ECO:0000313" key="2">
    <source>
        <dbReference type="Proteomes" id="UP000011910"/>
    </source>
</evidence>
<comment type="caution">
    <text evidence="1">The sequence shown here is derived from an EMBL/GenBank/DDBJ whole genome shotgun (WGS) entry which is preliminary data.</text>
</comment>
<dbReference type="STRING" id="1279009.ADICEAN_01606"/>
<dbReference type="EMBL" id="AODQ01000031">
    <property type="protein sequence ID" value="EMR03213.1"/>
    <property type="molecule type" value="Genomic_DNA"/>
</dbReference>
<accession>M7N3F1</accession>
<keyword evidence="2" id="KW-1185">Reference proteome</keyword>
<evidence type="ECO:0000313" key="1">
    <source>
        <dbReference type="EMBL" id="EMR03213.1"/>
    </source>
</evidence>
<protein>
    <submittedName>
        <fullName evidence="1">Uncharacterized protein</fullName>
    </submittedName>
</protein>
<proteinExistence type="predicted"/>